<dbReference type="InterPro" id="IPR036464">
    <property type="entry name" value="Rubisco_LSMT_subst-bd_sf"/>
</dbReference>
<keyword evidence="2 5" id="KW-0808">Transferase</keyword>
<name>A0A6G3MGG2_HENSL</name>
<evidence type="ECO:0000313" key="5">
    <source>
        <dbReference type="EMBL" id="NDJ93026.1"/>
    </source>
</evidence>
<dbReference type="InterPro" id="IPR015353">
    <property type="entry name" value="Rubisco_LSMT_subst-bd"/>
</dbReference>
<dbReference type="Gene3D" id="3.90.1420.10">
    <property type="entry name" value="Rubisco LSMT, substrate-binding domain"/>
    <property type="match status" value="1"/>
</dbReference>
<dbReference type="GO" id="GO:0016279">
    <property type="term" value="F:protein-lysine N-methyltransferase activity"/>
    <property type="evidence" value="ECO:0007669"/>
    <property type="project" value="TreeGrafter"/>
</dbReference>
<feature type="domain" description="Rubisco LSMT substrate-binding" evidence="4">
    <location>
        <begin position="92"/>
        <end position="189"/>
    </location>
</feature>
<organism evidence="5">
    <name type="scientific">Henneguya salminicola</name>
    <name type="common">Myxosporean</name>
    <dbReference type="NCBI Taxonomy" id="69463"/>
    <lineage>
        <taxon>Eukaryota</taxon>
        <taxon>Metazoa</taxon>
        <taxon>Cnidaria</taxon>
        <taxon>Myxozoa</taxon>
        <taxon>Myxosporea</taxon>
        <taxon>Bivalvulida</taxon>
        <taxon>Platysporina</taxon>
        <taxon>Myxobolidae</taxon>
        <taxon>Henneguya</taxon>
    </lineage>
</organism>
<dbReference type="SUPFAM" id="SSF82199">
    <property type="entry name" value="SET domain"/>
    <property type="match status" value="1"/>
</dbReference>
<dbReference type="PANTHER" id="PTHR13271">
    <property type="entry name" value="UNCHARACTERIZED PUTATIVE METHYLTRANSFERASE"/>
    <property type="match status" value="1"/>
</dbReference>
<keyword evidence="1 5" id="KW-0489">Methyltransferase</keyword>
<sequence>MTRNFPTISGTAEFICLVPVLDVCNHSPFSDNVYFDPIDEKFIGLTSKIIEKGQEICIKYGNLDDTQSVLHHGFFPTEDKQTRIGIEIPFRSTDKHISEKTKLLTKLGLRGNVHVQIGEDPFWNGDNLIALRIHAANNEDMNRLSSLGLSTLRDILSQTEALSIRNETLAVLILVSCMKDTITSLQKFEQKLNEITRPSSIITNLLLLTKKDLTKLDQALRLMDSNPLKIS</sequence>
<evidence type="ECO:0000256" key="1">
    <source>
        <dbReference type="ARBA" id="ARBA00022603"/>
    </source>
</evidence>
<proteinExistence type="predicted"/>
<evidence type="ECO:0000256" key="2">
    <source>
        <dbReference type="ARBA" id="ARBA00022679"/>
    </source>
</evidence>
<evidence type="ECO:0000259" key="4">
    <source>
        <dbReference type="Pfam" id="PF09273"/>
    </source>
</evidence>
<dbReference type="InterPro" id="IPR050600">
    <property type="entry name" value="SETD3_SETD6_MTase"/>
</dbReference>
<evidence type="ECO:0000256" key="3">
    <source>
        <dbReference type="ARBA" id="ARBA00022691"/>
    </source>
</evidence>
<dbReference type="Gene3D" id="3.90.1410.10">
    <property type="entry name" value="set domain protein methyltransferase, domain 1"/>
    <property type="match status" value="1"/>
</dbReference>
<dbReference type="PANTHER" id="PTHR13271:SF137">
    <property type="entry name" value="SET DOMAIN-CONTAINING PROTEIN"/>
    <property type="match status" value="1"/>
</dbReference>
<dbReference type="GO" id="GO:0032259">
    <property type="term" value="P:methylation"/>
    <property type="evidence" value="ECO:0007669"/>
    <property type="project" value="UniProtKB-KW"/>
</dbReference>
<dbReference type="InterPro" id="IPR046341">
    <property type="entry name" value="SET_dom_sf"/>
</dbReference>
<keyword evidence="3" id="KW-0949">S-adenosyl-L-methionine</keyword>
<dbReference type="AlphaFoldDB" id="A0A6G3MGG2"/>
<dbReference type="Pfam" id="PF09273">
    <property type="entry name" value="Rubis-subs-bind"/>
    <property type="match status" value="1"/>
</dbReference>
<accession>A0A6G3MGG2</accession>
<dbReference type="EMBL" id="GHBP01002197">
    <property type="protein sequence ID" value="NDJ93026.1"/>
    <property type="molecule type" value="Transcribed_RNA"/>
</dbReference>
<protein>
    <submittedName>
        <fullName evidence="5">Histone-lysine N-methyltransferase setd3 (Trinotate prediction)</fullName>
    </submittedName>
</protein>
<reference evidence="5" key="1">
    <citation type="submission" date="2018-11" db="EMBL/GenBank/DDBJ databases">
        <title>Henneguya salminicola genome and transcriptome.</title>
        <authorList>
            <person name="Yahalomi D."/>
            <person name="Atkinson S.D."/>
            <person name="Neuhof M."/>
            <person name="Chang E.S."/>
            <person name="Philippe H."/>
            <person name="Cartwright P."/>
            <person name="Bartholomew J.L."/>
            <person name="Huchon D."/>
        </authorList>
    </citation>
    <scope>NUCLEOTIDE SEQUENCE</scope>
    <source>
        <strain evidence="5">Hz1</strain>
        <tissue evidence="5">Whole</tissue>
    </source>
</reference>